<feature type="transmembrane region" description="Helical" evidence="1">
    <location>
        <begin position="274"/>
        <end position="292"/>
    </location>
</feature>
<evidence type="ECO:0000313" key="3">
    <source>
        <dbReference type="Proteomes" id="UP000462091"/>
    </source>
</evidence>
<proteinExistence type="predicted"/>
<feature type="transmembrane region" description="Helical" evidence="1">
    <location>
        <begin position="201"/>
        <end position="222"/>
    </location>
</feature>
<evidence type="ECO:0000256" key="1">
    <source>
        <dbReference type="SAM" id="Phobius"/>
    </source>
</evidence>
<organism evidence="2 3">
    <name type="scientific">Faecalibacterium prausnitzii</name>
    <dbReference type="NCBI Taxonomy" id="853"/>
    <lineage>
        <taxon>Bacteria</taxon>
        <taxon>Bacillati</taxon>
        <taxon>Bacillota</taxon>
        <taxon>Clostridia</taxon>
        <taxon>Eubacteriales</taxon>
        <taxon>Oscillospiraceae</taxon>
        <taxon>Faecalibacterium</taxon>
    </lineage>
</organism>
<dbReference type="Pfam" id="PF14897">
    <property type="entry name" value="EpsG"/>
    <property type="match status" value="1"/>
</dbReference>
<comment type="caution">
    <text evidence="2">The sequence shown here is derived from an EMBL/GenBank/DDBJ whole genome shotgun (WGS) entry which is preliminary data.</text>
</comment>
<sequence>DIRMTIYIPMIILTVFLADIQERIRYRGRKISILLITLLPPTLVAAFRYNNGADYPMYFQLFTRLGNGSKIAGIEGKKLEVGFEYIVRLCQLVTRNQWFTFGAISFIISFLIFKECLNDSDDYRLSVLFYFVTGVYFDAYNGLRQYIAVSICFYAMKYILNKDAKRYFLAVLIAFLFHKSALFFVPVYFLQYLKFDFKKAITIVGLTVLSGSGLFAILKFIIKYTPYAFYFTLNSVELNEIVASQSSILFFGVSTIIGYYYYSKEKEIDTKTQLLYNMQIISLSIALMTAFVPLINRVLYYGMAYELLYLPNMLKLINNRREKMLVKVFLILMYGGITAYGMINSGWYTCIPYNFYFDYR</sequence>
<feature type="non-terminal residue" evidence="2">
    <location>
        <position position="1"/>
    </location>
</feature>
<evidence type="ECO:0008006" key="4">
    <source>
        <dbReference type="Google" id="ProtNLM"/>
    </source>
</evidence>
<keyword evidence="1" id="KW-0812">Transmembrane</keyword>
<dbReference type="EMBL" id="WKQM01000104">
    <property type="protein sequence ID" value="MSC53263.1"/>
    <property type="molecule type" value="Genomic_DNA"/>
</dbReference>
<accession>A0A844DQT4</accession>
<dbReference type="AlphaFoldDB" id="A0A844DQT4"/>
<protein>
    <recommendedName>
        <fullName evidence="4">EpsG family protein</fullName>
    </recommendedName>
</protein>
<name>A0A844DQT4_9FIRM</name>
<feature type="transmembrane region" description="Helical" evidence="1">
    <location>
        <begin position="125"/>
        <end position="147"/>
    </location>
</feature>
<feature type="transmembrane region" description="Helical" evidence="1">
    <location>
        <begin position="324"/>
        <end position="343"/>
    </location>
</feature>
<evidence type="ECO:0000313" key="2">
    <source>
        <dbReference type="EMBL" id="MSC53263.1"/>
    </source>
</evidence>
<gene>
    <name evidence="2" type="ORF">GKE10_15545</name>
</gene>
<dbReference type="InterPro" id="IPR049458">
    <property type="entry name" value="EpsG-like"/>
</dbReference>
<keyword evidence="1" id="KW-0472">Membrane</keyword>
<reference evidence="2 3" key="1">
    <citation type="journal article" date="2019" name="Nat. Med.">
        <title>A library of human gut bacterial isolates paired with longitudinal multiomics data enables mechanistic microbiome research.</title>
        <authorList>
            <person name="Poyet M."/>
            <person name="Groussin M."/>
            <person name="Gibbons S.M."/>
            <person name="Avila-Pacheco J."/>
            <person name="Jiang X."/>
            <person name="Kearney S.M."/>
            <person name="Perrotta A.R."/>
            <person name="Berdy B."/>
            <person name="Zhao S."/>
            <person name="Lieberman T.D."/>
            <person name="Swanson P.K."/>
            <person name="Smith M."/>
            <person name="Roesemann S."/>
            <person name="Alexander J.E."/>
            <person name="Rich S.A."/>
            <person name="Livny J."/>
            <person name="Vlamakis H."/>
            <person name="Clish C."/>
            <person name="Bullock K."/>
            <person name="Deik A."/>
            <person name="Scott J."/>
            <person name="Pierce K.A."/>
            <person name="Xavier R.J."/>
            <person name="Alm E.J."/>
        </authorList>
    </citation>
    <scope>NUCLEOTIDE SEQUENCE [LARGE SCALE GENOMIC DNA]</scope>
    <source>
        <strain evidence="2 3">BIOML-B1</strain>
    </source>
</reference>
<feature type="transmembrane region" description="Helical" evidence="1">
    <location>
        <begin position="167"/>
        <end position="189"/>
    </location>
</feature>
<feature type="transmembrane region" description="Helical" evidence="1">
    <location>
        <begin position="31"/>
        <end position="49"/>
    </location>
</feature>
<keyword evidence="1" id="KW-1133">Transmembrane helix</keyword>
<feature type="transmembrane region" description="Helical" evidence="1">
    <location>
        <begin position="242"/>
        <end position="262"/>
    </location>
</feature>
<dbReference type="RefSeq" id="WP_154266167.1">
    <property type="nucleotide sequence ID" value="NZ_WKQM01000104.1"/>
</dbReference>
<dbReference type="Proteomes" id="UP000462091">
    <property type="component" value="Unassembled WGS sequence"/>
</dbReference>